<comment type="caution">
    <text evidence="12">The sequence shown here is derived from an EMBL/GenBank/DDBJ whole genome shotgun (WGS) entry which is preliminary data.</text>
</comment>
<accession>A0A095Y1E6</accession>
<dbReference type="FunFam" id="2.40.110.10:FF:000001">
    <property type="entry name" value="Acyl-CoA dehydrogenase, mitochondrial"/>
    <property type="match status" value="1"/>
</dbReference>
<name>A0A095Y1E6_9CORY</name>
<keyword evidence="4" id="KW-0101">Branched-chain amino acid catabolism</keyword>
<keyword evidence="6 8" id="KW-0274">FAD</keyword>
<evidence type="ECO:0000256" key="7">
    <source>
        <dbReference type="ARBA" id="ARBA00023002"/>
    </source>
</evidence>
<dbReference type="SUPFAM" id="SSF56645">
    <property type="entry name" value="Acyl-CoA dehydrogenase NM domain-like"/>
    <property type="match status" value="1"/>
</dbReference>
<evidence type="ECO:0000256" key="2">
    <source>
        <dbReference type="ARBA" id="ARBA00005109"/>
    </source>
</evidence>
<keyword evidence="5 8" id="KW-0285">Flavoprotein</keyword>
<evidence type="ECO:0000256" key="3">
    <source>
        <dbReference type="ARBA" id="ARBA00009347"/>
    </source>
</evidence>
<evidence type="ECO:0000256" key="8">
    <source>
        <dbReference type="RuleBase" id="RU362125"/>
    </source>
</evidence>
<dbReference type="Gene3D" id="1.20.140.10">
    <property type="entry name" value="Butyryl-CoA Dehydrogenase, subunit A, domain 3"/>
    <property type="match status" value="1"/>
</dbReference>
<dbReference type="GO" id="GO:0003995">
    <property type="term" value="F:acyl-CoA dehydrogenase activity"/>
    <property type="evidence" value="ECO:0007669"/>
    <property type="project" value="InterPro"/>
</dbReference>
<dbReference type="InterPro" id="IPR009075">
    <property type="entry name" value="AcylCo_DH/oxidase_C"/>
</dbReference>
<feature type="domain" description="Acyl-CoA oxidase/dehydrogenase middle" evidence="10">
    <location>
        <begin position="121"/>
        <end position="214"/>
    </location>
</feature>
<protein>
    <submittedName>
        <fullName evidence="12">Acyl-CoA dehydrogenase</fullName>
    </submittedName>
</protein>
<reference evidence="12 13" key="1">
    <citation type="submission" date="2014-07" db="EMBL/GenBank/DDBJ databases">
        <authorList>
            <person name="McCorrison J."/>
            <person name="Sanka R."/>
            <person name="Torralba M."/>
            <person name="Gillis M."/>
            <person name="Haft D.H."/>
            <person name="Methe B."/>
            <person name="Sutton G."/>
            <person name="Nelson K.E."/>
        </authorList>
    </citation>
    <scope>NUCLEOTIDE SEQUENCE [LARGE SCALE GENOMIC DNA]</scope>
    <source>
        <strain evidence="12 13">DNF00450</strain>
    </source>
</reference>
<proteinExistence type="inferred from homology"/>
<sequence length="385" mass="41507">MTWITEDQKMLADTIDAYVAKHIAPYAAEWDANHHFPVDEMRGLAELGVGALYCSEDHGGTGLTRSDGVVVFNRIARGCPVTSAFLSIHNMVTWMVDEFGTEEQRAEFVPRLASMELLGSYCLTEPDAGSDAASLSTRAVKDGDEWVLDGVKQFISGAGASDVYLVMARTGAGGAKGISAFLVDKGTPGLSFGPNEKKMGWRNQPTAQVMFDGVRIPADRFIGGEEGLGKGFTMAMRGLNGGRINIAACALGGAEFAFGRAVSYLRDRKAFGGTLIDNDALRHRIADMAAGLQSSRLMLSHAANALDTKAPGYPEACAMAKLHVTETCFRVADEALQLHGGYGYLEEYDVERIVRDLRVMRILEGTNEIMRMMLGRAAAKGALTF</sequence>
<dbReference type="InterPro" id="IPR013786">
    <property type="entry name" value="AcylCoA_DH/ox_N"/>
</dbReference>
<dbReference type="InterPro" id="IPR052547">
    <property type="entry name" value="Mito_Isobutyryl-CoADH"/>
</dbReference>
<gene>
    <name evidence="12" type="ORF">HMPREF1650_09070</name>
</gene>
<dbReference type="GO" id="GO:0009083">
    <property type="term" value="P:branched-chain amino acid catabolic process"/>
    <property type="evidence" value="ECO:0007669"/>
    <property type="project" value="UniProtKB-KW"/>
</dbReference>
<dbReference type="PROSITE" id="PS00073">
    <property type="entry name" value="ACYL_COA_DH_2"/>
    <property type="match status" value="1"/>
</dbReference>
<evidence type="ECO:0000256" key="1">
    <source>
        <dbReference type="ARBA" id="ARBA00001974"/>
    </source>
</evidence>
<comment type="pathway">
    <text evidence="2">Amino-acid degradation; L-valine degradation.</text>
</comment>
<dbReference type="SUPFAM" id="SSF47203">
    <property type="entry name" value="Acyl-CoA dehydrogenase C-terminal domain-like"/>
    <property type="match status" value="1"/>
</dbReference>
<keyword evidence="7 8" id="KW-0560">Oxidoreductase</keyword>
<dbReference type="InterPro" id="IPR036250">
    <property type="entry name" value="AcylCo_DH-like_C"/>
</dbReference>
<dbReference type="PANTHER" id="PTHR43831">
    <property type="entry name" value="ISOBUTYRYL-COA DEHYDROGENASE"/>
    <property type="match status" value="1"/>
</dbReference>
<dbReference type="InterPro" id="IPR037069">
    <property type="entry name" value="AcylCoA_DH/ox_N_sf"/>
</dbReference>
<dbReference type="AlphaFoldDB" id="A0A095Y1E6"/>
<dbReference type="Proteomes" id="UP000029548">
    <property type="component" value="Unassembled WGS sequence"/>
</dbReference>
<dbReference type="InterPro" id="IPR009100">
    <property type="entry name" value="AcylCoA_DH/oxidase_NM_dom_sf"/>
</dbReference>
<dbReference type="Pfam" id="PF02770">
    <property type="entry name" value="Acyl-CoA_dh_M"/>
    <property type="match status" value="1"/>
</dbReference>
<evidence type="ECO:0000256" key="4">
    <source>
        <dbReference type="ARBA" id="ARBA00022456"/>
    </source>
</evidence>
<dbReference type="PROSITE" id="PS00072">
    <property type="entry name" value="ACYL_COA_DH_1"/>
    <property type="match status" value="1"/>
</dbReference>
<evidence type="ECO:0000313" key="13">
    <source>
        <dbReference type="Proteomes" id="UP000029548"/>
    </source>
</evidence>
<evidence type="ECO:0000259" key="9">
    <source>
        <dbReference type="Pfam" id="PF00441"/>
    </source>
</evidence>
<dbReference type="PANTHER" id="PTHR43831:SF1">
    <property type="entry name" value="ISOBUTYRYL-COA DEHYDROGENASE, MITOCHONDRIAL"/>
    <property type="match status" value="1"/>
</dbReference>
<feature type="domain" description="Acyl-CoA dehydrogenase/oxidase N-terminal" evidence="11">
    <location>
        <begin position="5"/>
        <end position="116"/>
    </location>
</feature>
<dbReference type="PIRSF" id="PIRSF016578">
    <property type="entry name" value="HsaA"/>
    <property type="match status" value="1"/>
</dbReference>
<dbReference type="RefSeq" id="WP_035122741.1">
    <property type="nucleotide sequence ID" value="NZ_JRNE01000059.1"/>
</dbReference>
<evidence type="ECO:0000259" key="10">
    <source>
        <dbReference type="Pfam" id="PF02770"/>
    </source>
</evidence>
<dbReference type="FunFam" id="1.20.140.10:FF:000001">
    <property type="entry name" value="Acyl-CoA dehydrogenase"/>
    <property type="match status" value="1"/>
</dbReference>
<evidence type="ECO:0000256" key="5">
    <source>
        <dbReference type="ARBA" id="ARBA00022630"/>
    </source>
</evidence>
<dbReference type="EMBL" id="JRNE01000059">
    <property type="protein sequence ID" value="KGF16093.1"/>
    <property type="molecule type" value="Genomic_DNA"/>
</dbReference>
<dbReference type="eggNOG" id="COG1960">
    <property type="taxonomic scope" value="Bacteria"/>
</dbReference>
<dbReference type="GO" id="GO:0050660">
    <property type="term" value="F:flavin adenine dinucleotide binding"/>
    <property type="evidence" value="ECO:0007669"/>
    <property type="project" value="InterPro"/>
</dbReference>
<dbReference type="Gene3D" id="1.10.540.10">
    <property type="entry name" value="Acyl-CoA dehydrogenase/oxidase, N-terminal domain"/>
    <property type="match status" value="1"/>
</dbReference>
<comment type="cofactor">
    <cofactor evidence="1 8">
        <name>FAD</name>
        <dbReference type="ChEBI" id="CHEBI:57692"/>
    </cofactor>
</comment>
<feature type="domain" description="Acyl-CoA dehydrogenase/oxidase C-terminal" evidence="9">
    <location>
        <begin position="229"/>
        <end position="378"/>
    </location>
</feature>
<dbReference type="Pfam" id="PF00441">
    <property type="entry name" value="Acyl-CoA_dh_1"/>
    <property type="match status" value="1"/>
</dbReference>
<evidence type="ECO:0000313" key="12">
    <source>
        <dbReference type="EMBL" id="KGF16093.1"/>
    </source>
</evidence>
<evidence type="ECO:0000256" key="6">
    <source>
        <dbReference type="ARBA" id="ARBA00022827"/>
    </source>
</evidence>
<comment type="similarity">
    <text evidence="3 8">Belongs to the acyl-CoA dehydrogenase family.</text>
</comment>
<dbReference type="Pfam" id="PF02771">
    <property type="entry name" value="Acyl-CoA_dh_N"/>
    <property type="match status" value="1"/>
</dbReference>
<dbReference type="InterPro" id="IPR046373">
    <property type="entry name" value="Acyl-CoA_Oxase/DH_mid-dom_sf"/>
</dbReference>
<evidence type="ECO:0000259" key="11">
    <source>
        <dbReference type="Pfam" id="PF02771"/>
    </source>
</evidence>
<organism evidence="12 13">
    <name type="scientific">Corynebacterium freneyi DNF00450</name>
    <dbReference type="NCBI Taxonomy" id="1287475"/>
    <lineage>
        <taxon>Bacteria</taxon>
        <taxon>Bacillati</taxon>
        <taxon>Actinomycetota</taxon>
        <taxon>Actinomycetes</taxon>
        <taxon>Mycobacteriales</taxon>
        <taxon>Corynebacteriaceae</taxon>
        <taxon>Corynebacterium</taxon>
    </lineage>
</organism>
<dbReference type="InterPro" id="IPR006091">
    <property type="entry name" value="Acyl-CoA_Oxase/DH_mid-dom"/>
</dbReference>
<dbReference type="Gene3D" id="2.40.110.10">
    <property type="entry name" value="Butyryl-CoA Dehydrogenase, subunit A, domain 2"/>
    <property type="match status" value="1"/>
</dbReference>
<dbReference type="InterPro" id="IPR006089">
    <property type="entry name" value="Acyl-CoA_DH_CS"/>
</dbReference>